<gene>
    <name evidence="1" type="ORF">BJ508DRAFT_351595</name>
</gene>
<organism evidence="1 2">
    <name type="scientific">Ascobolus immersus RN42</name>
    <dbReference type="NCBI Taxonomy" id="1160509"/>
    <lineage>
        <taxon>Eukaryota</taxon>
        <taxon>Fungi</taxon>
        <taxon>Dikarya</taxon>
        <taxon>Ascomycota</taxon>
        <taxon>Pezizomycotina</taxon>
        <taxon>Pezizomycetes</taxon>
        <taxon>Pezizales</taxon>
        <taxon>Ascobolaceae</taxon>
        <taxon>Ascobolus</taxon>
    </lineage>
</organism>
<dbReference type="EMBL" id="ML119743">
    <property type="protein sequence ID" value="RPA76511.1"/>
    <property type="molecule type" value="Genomic_DNA"/>
</dbReference>
<name>A0A3N4HX16_ASCIM</name>
<proteinExistence type="predicted"/>
<evidence type="ECO:0000313" key="2">
    <source>
        <dbReference type="Proteomes" id="UP000275078"/>
    </source>
</evidence>
<sequence length="283" mass="32299">MTASMRQRVPDPIFLDIAQQLDSFSDLTNWQIAACRRNSFMAHFQGQILRSVLTNRYSDIWLPFFEHLASNDTFCRILTSVVLDTFRVEHFHELKPFFLDEQPFLIDGLNERNPTFFAARILCGLEKYTDSRNIWEAARRKTSLRPEGPTFHRELAHINLSRISTFMNAILNNVTTAKARALFELSVPLYEAAASIDQFWNGLSSDYVNILEVVVVGNCSAEFRRITDDVLHDLMEGNADGLYEHALGLPWPAYAKAVSDLGCFLKSWLAVLAKAEKLNPVSY</sequence>
<dbReference type="Proteomes" id="UP000275078">
    <property type="component" value="Unassembled WGS sequence"/>
</dbReference>
<keyword evidence="2" id="KW-1185">Reference proteome</keyword>
<protein>
    <submittedName>
        <fullName evidence="1">Uncharacterized protein</fullName>
    </submittedName>
</protein>
<accession>A0A3N4HX16</accession>
<evidence type="ECO:0000313" key="1">
    <source>
        <dbReference type="EMBL" id="RPA76511.1"/>
    </source>
</evidence>
<dbReference type="AlphaFoldDB" id="A0A3N4HX16"/>
<reference evidence="1 2" key="1">
    <citation type="journal article" date="2018" name="Nat. Ecol. Evol.">
        <title>Pezizomycetes genomes reveal the molecular basis of ectomycorrhizal truffle lifestyle.</title>
        <authorList>
            <person name="Murat C."/>
            <person name="Payen T."/>
            <person name="Noel B."/>
            <person name="Kuo A."/>
            <person name="Morin E."/>
            <person name="Chen J."/>
            <person name="Kohler A."/>
            <person name="Krizsan K."/>
            <person name="Balestrini R."/>
            <person name="Da Silva C."/>
            <person name="Montanini B."/>
            <person name="Hainaut M."/>
            <person name="Levati E."/>
            <person name="Barry K.W."/>
            <person name="Belfiori B."/>
            <person name="Cichocki N."/>
            <person name="Clum A."/>
            <person name="Dockter R.B."/>
            <person name="Fauchery L."/>
            <person name="Guy J."/>
            <person name="Iotti M."/>
            <person name="Le Tacon F."/>
            <person name="Lindquist E.A."/>
            <person name="Lipzen A."/>
            <person name="Malagnac F."/>
            <person name="Mello A."/>
            <person name="Molinier V."/>
            <person name="Miyauchi S."/>
            <person name="Poulain J."/>
            <person name="Riccioni C."/>
            <person name="Rubini A."/>
            <person name="Sitrit Y."/>
            <person name="Splivallo R."/>
            <person name="Traeger S."/>
            <person name="Wang M."/>
            <person name="Zifcakova L."/>
            <person name="Wipf D."/>
            <person name="Zambonelli A."/>
            <person name="Paolocci F."/>
            <person name="Nowrousian M."/>
            <person name="Ottonello S."/>
            <person name="Baldrian P."/>
            <person name="Spatafora J.W."/>
            <person name="Henrissat B."/>
            <person name="Nagy L.G."/>
            <person name="Aury J.M."/>
            <person name="Wincker P."/>
            <person name="Grigoriev I.V."/>
            <person name="Bonfante P."/>
            <person name="Martin F.M."/>
        </authorList>
    </citation>
    <scope>NUCLEOTIDE SEQUENCE [LARGE SCALE GENOMIC DNA]</scope>
    <source>
        <strain evidence="1 2">RN42</strain>
    </source>
</reference>